<organism evidence="3 4">
    <name type="scientific">Svornostia abyssi</name>
    <dbReference type="NCBI Taxonomy" id="2898438"/>
    <lineage>
        <taxon>Bacteria</taxon>
        <taxon>Bacillati</taxon>
        <taxon>Actinomycetota</taxon>
        <taxon>Thermoleophilia</taxon>
        <taxon>Solirubrobacterales</taxon>
        <taxon>Baekduiaceae</taxon>
        <taxon>Svornostia</taxon>
    </lineage>
</organism>
<reference evidence="4" key="1">
    <citation type="submission" date="2021-11" db="EMBL/GenBank/DDBJ databases">
        <title>Cultivation dependent microbiological survey of springs from the worlds oldest radium mine currently devoted to the extraction of radon-saturated water.</title>
        <authorList>
            <person name="Kapinusova G."/>
            <person name="Smrhova T."/>
            <person name="Strejcek M."/>
            <person name="Suman J."/>
            <person name="Jani K."/>
            <person name="Pajer P."/>
            <person name="Uhlik O."/>
        </authorList>
    </citation>
    <scope>NUCLEOTIDE SEQUENCE [LARGE SCALE GENOMIC DNA]</scope>
    <source>
        <strain evidence="4">J379</strain>
    </source>
</reference>
<feature type="domain" description="ER-bound oxygenase mpaB/mpaB'/Rubber oxygenase catalytic" evidence="2">
    <location>
        <begin position="132"/>
        <end position="361"/>
    </location>
</feature>
<keyword evidence="4" id="KW-1185">Reference proteome</keyword>
<proteinExistence type="predicted"/>
<dbReference type="PANTHER" id="PTHR37539:SF1">
    <property type="entry name" value="ER-BOUND OXYGENASE MPAB_MPAB'_RUBBER OXYGENASE CATALYTIC DOMAIN-CONTAINING PROTEIN"/>
    <property type="match status" value="1"/>
</dbReference>
<evidence type="ECO:0000313" key="4">
    <source>
        <dbReference type="Proteomes" id="UP001058860"/>
    </source>
</evidence>
<dbReference type="PANTHER" id="PTHR37539">
    <property type="entry name" value="SECRETED PROTEIN-RELATED"/>
    <property type="match status" value="1"/>
</dbReference>
<dbReference type="RefSeq" id="WP_353865550.1">
    <property type="nucleotide sequence ID" value="NZ_CP088295.1"/>
</dbReference>
<accession>A0ABY5PKI5</accession>
<dbReference type="InterPro" id="IPR037473">
    <property type="entry name" value="Lcp-like"/>
</dbReference>
<protein>
    <submittedName>
        <fullName evidence="3">DUF2236 domain-containing protein</fullName>
    </submittedName>
</protein>
<sequence length="425" mass="47907">MATVHAVPAAQELPETPTDFAYWETLRKPELQRFRRRAQRFLRFDPFLPDDVAREYIADMWAGDPVAEAFVDDTVFGDLGARATRKLVDRALEEGVDAVPDAPESMRALFAEFERVPDWVDPELVEKGAAIWRRWGTDLFAVAGLSTLEIYTEAAVALPLSLTGGYAGDNALRRFLETGKFWVDVSEPGALLTPHSQARKTAMRVRIMHVSVRRRVSEHPEWDAAKWGTPISQLYMLLTLMGGSVAPALFLWGAGYQTGPDDMRALLHYQRYMGYLLGVHPRRYPESVSEAFKLVSMTAIARTYTSGDHGKELIESFPKALSSREAKGLREKLRHEYERHLYAGYLALFMQPQTRAKYDLPAVFPSILLMAARAPVVGAGELARRFIPGAGDRLERRADARRKRWLAAQLQGREAEFQAASALRR</sequence>
<keyword evidence="1" id="KW-1133">Transmembrane helix</keyword>
<dbReference type="EMBL" id="CP088295">
    <property type="protein sequence ID" value="UUY05082.1"/>
    <property type="molecule type" value="Genomic_DNA"/>
</dbReference>
<name>A0ABY5PKI5_9ACTN</name>
<dbReference type="InterPro" id="IPR018713">
    <property type="entry name" value="MPAB/Lcp_cat_dom"/>
</dbReference>
<dbReference type="Proteomes" id="UP001058860">
    <property type="component" value="Chromosome"/>
</dbReference>
<feature type="transmembrane region" description="Helical" evidence="1">
    <location>
        <begin position="234"/>
        <end position="254"/>
    </location>
</feature>
<gene>
    <name evidence="3" type="ORF">LRS13_06015</name>
</gene>
<keyword evidence="1" id="KW-0812">Transmembrane</keyword>
<dbReference type="Pfam" id="PF09995">
    <property type="entry name" value="MPAB_Lcp_cat"/>
    <property type="match status" value="1"/>
</dbReference>
<evidence type="ECO:0000259" key="2">
    <source>
        <dbReference type="Pfam" id="PF09995"/>
    </source>
</evidence>
<keyword evidence="1" id="KW-0472">Membrane</keyword>
<evidence type="ECO:0000256" key="1">
    <source>
        <dbReference type="SAM" id="Phobius"/>
    </source>
</evidence>
<evidence type="ECO:0000313" key="3">
    <source>
        <dbReference type="EMBL" id="UUY05082.1"/>
    </source>
</evidence>